<accession>A0ABY2QZE4</accession>
<dbReference type="EMBL" id="STGT01000001">
    <property type="protein sequence ID" value="THV16757.1"/>
    <property type="molecule type" value="Genomic_DNA"/>
</dbReference>
<dbReference type="Proteomes" id="UP000309667">
    <property type="component" value="Unassembled WGS sequence"/>
</dbReference>
<dbReference type="Gene3D" id="3.40.50.2300">
    <property type="match status" value="1"/>
</dbReference>
<gene>
    <name evidence="3" type="ORF">E9677_01785</name>
</gene>
<protein>
    <submittedName>
        <fullName evidence="3">Response regulator</fullName>
    </submittedName>
</protein>
<evidence type="ECO:0000256" key="1">
    <source>
        <dbReference type="PROSITE-ProRule" id="PRU00169"/>
    </source>
</evidence>
<evidence type="ECO:0000313" key="3">
    <source>
        <dbReference type="EMBL" id="THV16757.1"/>
    </source>
</evidence>
<dbReference type="InterPro" id="IPR001789">
    <property type="entry name" value="Sig_transdc_resp-reg_receiver"/>
</dbReference>
<dbReference type="SUPFAM" id="SSF52172">
    <property type="entry name" value="CheY-like"/>
    <property type="match status" value="1"/>
</dbReference>
<keyword evidence="1" id="KW-0597">Phosphoprotein</keyword>
<feature type="domain" description="Response regulatory" evidence="2">
    <location>
        <begin position="15"/>
        <end position="125"/>
    </location>
</feature>
<sequence length="125" mass="13885">MTVEQPPKVDTRVLRILVVEDEVLLAMQIEDVILEMGHEVVGPTARILEALDFARHAALDFAILDVNIAGSQSFPVADILIAREIPFTFATGYGKEGILEEYCRHPVLSKPYQASDLRLAVEQIL</sequence>
<name>A0ABY2QZE4_9HYPH</name>
<proteinExistence type="predicted"/>
<dbReference type="PROSITE" id="PS50110">
    <property type="entry name" value="RESPONSE_REGULATORY"/>
    <property type="match status" value="1"/>
</dbReference>
<keyword evidence="4" id="KW-1185">Reference proteome</keyword>
<dbReference type="SMART" id="SM00448">
    <property type="entry name" value="REC"/>
    <property type="match status" value="1"/>
</dbReference>
<feature type="modified residue" description="4-aspartylphosphate" evidence="1">
    <location>
        <position position="65"/>
    </location>
</feature>
<evidence type="ECO:0000259" key="2">
    <source>
        <dbReference type="PROSITE" id="PS50110"/>
    </source>
</evidence>
<comment type="caution">
    <text evidence="3">The sequence shown here is derived from an EMBL/GenBank/DDBJ whole genome shotgun (WGS) entry which is preliminary data.</text>
</comment>
<dbReference type="RefSeq" id="WP_136556382.1">
    <property type="nucleotide sequence ID" value="NZ_STGT01000001.1"/>
</dbReference>
<dbReference type="InterPro" id="IPR011006">
    <property type="entry name" value="CheY-like_superfamily"/>
</dbReference>
<evidence type="ECO:0000313" key="4">
    <source>
        <dbReference type="Proteomes" id="UP000309667"/>
    </source>
</evidence>
<reference evidence="3 4" key="1">
    <citation type="submission" date="2019-04" db="EMBL/GenBank/DDBJ databases">
        <title>Genome sequence of strain 7209-2.</title>
        <authorList>
            <person name="Gao J."/>
            <person name="Sun J."/>
        </authorList>
    </citation>
    <scope>NUCLEOTIDE SEQUENCE [LARGE SCALE GENOMIC DNA]</scope>
    <source>
        <strain evidence="3 4">7209-2</strain>
    </source>
</reference>
<organism evidence="3 4">
    <name type="scientific">Rhizobium rhizophilum</name>
    <dbReference type="NCBI Taxonomy" id="1850373"/>
    <lineage>
        <taxon>Bacteria</taxon>
        <taxon>Pseudomonadati</taxon>
        <taxon>Pseudomonadota</taxon>
        <taxon>Alphaproteobacteria</taxon>
        <taxon>Hyphomicrobiales</taxon>
        <taxon>Rhizobiaceae</taxon>
        <taxon>Rhizobium/Agrobacterium group</taxon>
        <taxon>Rhizobium</taxon>
    </lineage>
</organism>